<dbReference type="GO" id="GO:0015074">
    <property type="term" value="P:DNA integration"/>
    <property type="evidence" value="ECO:0007669"/>
    <property type="project" value="InterPro"/>
</dbReference>
<reference evidence="15 16" key="1">
    <citation type="submission" date="2019-09" db="EMBL/GenBank/DDBJ databases">
        <title>Bird 10,000 Genomes (B10K) Project - Family phase.</title>
        <authorList>
            <person name="Zhang G."/>
        </authorList>
    </citation>
    <scope>NUCLEOTIDE SEQUENCE [LARGE SCALE GENOMIC DNA]</scope>
    <source>
        <strain evidence="15">OUT-0059</strain>
        <tissue evidence="15">Muscle</tissue>
    </source>
</reference>
<proteinExistence type="inferred from homology"/>
<feature type="non-terminal residue" evidence="15">
    <location>
        <position position="1"/>
    </location>
</feature>
<dbReference type="Pfam" id="PF00078">
    <property type="entry name" value="RVT_1"/>
    <property type="match status" value="1"/>
</dbReference>
<keyword evidence="9" id="KW-0238">DNA-binding</keyword>
<keyword evidence="16" id="KW-1185">Reference proteome</keyword>
<dbReference type="GO" id="GO:0035613">
    <property type="term" value="F:RNA stem-loop binding"/>
    <property type="evidence" value="ECO:0007669"/>
    <property type="project" value="TreeGrafter"/>
</dbReference>
<dbReference type="SUPFAM" id="SSF53098">
    <property type="entry name" value="Ribonuclease H-like"/>
    <property type="match status" value="1"/>
</dbReference>
<accession>A0A7L3PMS5</accession>
<dbReference type="PROSITE" id="PS50876">
    <property type="entry name" value="ZF_INTEGRASE"/>
    <property type="match status" value="1"/>
</dbReference>
<evidence type="ECO:0000313" key="15">
    <source>
        <dbReference type="EMBL" id="NXU92565.1"/>
    </source>
</evidence>
<keyword evidence="2" id="KW-0808">Transferase</keyword>
<dbReference type="PANTHER" id="PTHR41694:SF3">
    <property type="entry name" value="RNA-DIRECTED DNA POLYMERASE-RELATED"/>
    <property type="match status" value="1"/>
</dbReference>
<dbReference type="Gene3D" id="3.30.70.270">
    <property type="match status" value="2"/>
</dbReference>
<evidence type="ECO:0000256" key="9">
    <source>
        <dbReference type="ARBA" id="ARBA00023125"/>
    </source>
</evidence>
<dbReference type="InterPro" id="IPR043502">
    <property type="entry name" value="DNA/RNA_pol_sf"/>
</dbReference>
<dbReference type="Pfam" id="PF00075">
    <property type="entry name" value="RNase_H"/>
    <property type="match status" value="1"/>
</dbReference>
<evidence type="ECO:0000256" key="4">
    <source>
        <dbReference type="ARBA" id="ARBA00022722"/>
    </source>
</evidence>
<dbReference type="PANTHER" id="PTHR41694">
    <property type="entry name" value="ENDOGENOUS RETROVIRUS GROUP K MEMBER POL PROTEIN"/>
    <property type="match status" value="1"/>
</dbReference>
<evidence type="ECO:0000259" key="14">
    <source>
        <dbReference type="PROSITE" id="PS50994"/>
    </source>
</evidence>
<comment type="similarity">
    <text evidence="1">Belongs to the beta type-B retroviral polymerase family. HERV class-II K(HML-2) pol subfamily.</text>
</comment>
<evidence type="ECO:0000256" key="5">
    <source>
        <dbReference type="ARBA" id="ARBA00022723"/>
    </source>
</evidence>
<dbReference type="InterPro" id="IPR017856">
    <property type="entry name" value="Integrase-like_N"/>
</dbReference>
<dbReference type="InterPro" id="IPR043128">
    <property type="entry name" value="Rev_trsase/Diguanyl_cyclase"/>
</dbReference>
<gene>
    <name evidence="15" type="primary">Hervk</name>
    <name evidence="15" type="ORF">XIPELE_R07724</name>
</gene>
<keyword evidence="5" id="KW-0479">Metal-binding</keyword>
<evidence type="ECO:0000313" key="16">
    <source>
        <dbReference type="Proteomes" id="UP000551443"/>
    </source>
</evidence>
<feature type="domain" description="Integrase-type" evidence="11">
    <location>
        <begin position="362"/>
        <end position="403"/>
    </location>
</feature>
<dbReference type="GO" id="GO:0004523">
    <property type="term" value="F:RNA-DNA hybrid ribonuclease activity"/>
    <property type="evidence" value="ECO:0007669"/>
    <property type="project" value="InterPro"/>
</dbReference>
<dbReference type="PROSITE" id="PS50994">
    <property type="entry name" value="INTEGRASE"/>
    <property type="match status" value="1"/>
</dbReference>
<feature type="domain" description="RNase H type-1" evidence="13">
    <location>
        <begin position="225"/>
        <end position="360"/>
    </location>
</feature>
<feature type="domain" description="Reverse transcriptase" evidence="12">
    <location>
        <begin position="1"/>
        <end position="95"/>
    </location>
</feature>
<dbReference type="InterPro" id="IPR002156">
    <property type="entry name" value="RNaseH_domain"/>
</dbReference>
<dbReference type="PROSITE" id="PS50879">
    <property type="entry name" value="RNASE_H_1"/>
    <property type="match status" value="1"/>
</dbReference>
<dbReference type="InterPro" id="IPR010661">
    <property type="entry name" value="RVT_thumb"/>
</dbReference>
<dbReference type="InterPro" id="IPR036397">
    <property type="entry name" value="RNaseH_sf"/>
</dbReference>
<dbReference type="InterPro" id="IPR001584">
    <property type="entry name" value="Integrase_cat-core"/>
</dbReference>
<dbReference type="InterPro" id="IPR003308">
    <property type="entry name" value="Integrase_Zn-bd_dom_N"/>
</dbReference>
<keyword evidence="3" id="KW-0548">Nucleotidyltransferase</keyword>
<dbReference type="GO" id="GO:0003677">
    <property type="term" value="F:DNA binding"/>
    <property type="evidence" value="ECO:0007669"/>
    <property type="project" value="UniProtKB-KW"/>
</dbReference>
<dbReference type="Gene3D" id="3.30.420.10">
    <property type="entry name" value="Ribonuclease H-like superfamily/Ribonuclease H"/>
    <property type="match status" value="2"/>
</dbReference>
<evidence type="ECO:0000256" key="6">
    <source>
        <dbReference type="ARBA" id="ARBA00022759"/>
    </source>
</evidence>
<dbReference type="Gene3D" id="1.10.10.200">
    <property type="match status" value="1"/>
</dbReference>
<keyword evidence="8" id="KW-0695">RNA-directed DNA polymerase</keyword>
<feature type="non-terminal residue" evidence="15">
    <location>
        <position position="533"/>
    </location>
</feature>
<keyword evidence="7" id="KW-0378">Hydrolase</keyword>
<sequence length="533" mass="58728">EPAKRFQWTVLPQGMKNSPTICQTVIATLLSAVRRSFPDVILYHYMDDILIASSDLDLLHSATNSVLQILKTHNFEISSEKIQSTAPWQYLGWKISNKTIRPIGVSLNQNVKTLNDLQSLLGSINWIRPNLGITTDDLQPLFSLLKGNPDLNSPRSLTAEAKRSLTIVQQKLASPTVTRKWNGFPPIAVADFSGNISVHLPRVPLLQFVSQIQLYPNFLCSPIPLKHAMTVFTDGSGKTNKAVVCWRAGEQWKSNIHLAPGSPQLVELSAVCRALHLFPGNLNIISDSFYVVGIVRRIEYASVKDVSNPLLASLLQSLSMEIHSRTNPFFICHTRSHTTLPGPIAEGNAVADLLVSAAIVPNRVEQARLSHEFFHQGAKALRRSFGLSFPQARAIVSACGDCQQVAPLAPGGVNPRGLSVRQVWQMDVTQFPSFGRLKHIHVSIDTFSGLMVATAHAGEKARDVKKHLSHAFAIMGVPEKIKTDNGPAYMSNAFKVFLDMWGVQHVTGIPHSSTGQAIVERAHRTLKNMLLKQ</sequence>
<evidence type="ECO:0000256" key="1">
    <source>
        <dbReference type="ARBA" id="ARBA00010879"/>
    </source>
</evidence>
<feature type="domain" description="Integrase catalytic" evidence="14">
    <location>
        <begin position="411"/>
        <end position="533"/>
    </location>
</feature>
<organism evidence="15 16">
    <name type="scientific">Xiphorhynchus elegans</name>
    <name type="common">elegant woodcreeper</name>
    <dbReference type="NCBI Taxonomy" id="269412"/>
    <lineage>
        <taxon>Eukaryota</taxon>
        <taxon>Metazoa</taxon>
        <taxon>Chordata</taxon>
        <taxon>Craniata</taxon>
        <taxon>Vertebrata</taxon>
        <taxon>Euteleostomi</taxon>
        <taxon>Archelosauria</taxon>
        <taxon>Archosauria</taxon>
        <taxon>Dinosauria</taxon>
        <taxon>Saurischia</taxon>
        <taxon>Theropoda</taxon>
        <taxon>Coelurosauria</taxon>
        <taxon>Aves</taxon>
        <taxon>Neognathae</taxon>
        <taxon>Neoaves</taxon>
        <taxon>Telluraves</taxon>
        <taxon>Australaves</taxon>
        <taxon>Passeriformes</taxon>
        <taxon>Dendrocolaptidae</taxon>
        <taxon>Xiphorhynchus</taxon>
    </lineage>
</organism>
<evidence type="ECO:0000256" key="3">
    <source>
        <dbReference type="ARBA" id="ARBA00022695"/>
    </source>
</evidence>
<dbReference type="GO" id="GO:0003964">
    <property type="term" value="F:RNA-directed DNA polymerase activity"/>
    <property type="evidence" value="ECO:0007669"/>
    <property type="project" value="UniProtKB-KW"/>
</dbReference>
<dbReference type="AlphaFoldDB" id="A0A7L3PMS5"/>
<evidence type="ECO:0000256" key="8">
    <source>
        <dbReference type="ARBA" id="ARBA00022918"/>
    </source>
</evidence>
<dbReference type="Proteomes" id="UP000551443">
    <property type="component" value="Unassembled WGS sequence"/>
</dbReference>
<dbReference type="InterPro" id="IPR012337">
    <property type="entry name" value="RNaseH-like_sf"/>
</dbReference>
<keyword evidence="6" id="KW-0255">Endonuclease</keyword>
<dbReference type="GO" id="GO:0008270">
    <property type="term" value="F:zinc ion binding"/>
    <property type="evidence" value="ECO:0007669"/>
    <property type="project" value="UniProtKB-KW"/>
</dbReference>
<name>A0A7L3PMS5_9DEND</name>
<keyword evidence="4" id="KW-0540">Nuclease</keyword>
<dbReference type="SUPFAM" id="SSF46919">
    <property type="entry name" value="N-terminal Zn binding domain of HIV integrase"/>
    <property type="match status" value="1"/>
</dbReference>
<evidence type="ECO:0000256" key="10">
    <source>
        <dbReference type="PROSITE-ProRule" id="PRU00450"/>
    </source>
</evidence>
<comment type="caution">
    <text evidence="15">The sequence shown here is derived from an EMBL/GenBank/DDBJ whole genome shotgun (WGS) entry which is preliminary data.</text>
</comment>
<dbReference type="PROSITE" id="PS50878">
    <property type="entry name" value="RT_POL"/>
    <property type="match status" value="1"/>
</dbReference>
<dbReference type="EMBL" id="VZUH01057950">
    <property type="protein sequence ID" value="NXU92565.1"/>
    <property type="molecule type" value="Genomic_DNA"/>
</dbReference>
<keyword evidence="10" id="KW-0863">Zinc-finger</keyword>
<keyword evidence="10" id="KW-0862">Zinc</keyword>
<evidence type="ECO:0000256" key="7">
    <source>
        <dbReference type="ARBA" id="ARBA00022801"/>
    </source>
</evidence>
<evidence type="ECO:0000259" key="11">
    <source>
        <dbReference type="PROSITE" id="PS50876"/>
    </source>
</evidence>
<evidence type="ECO:0000256" key="2">
    <source>
        <dbReference type="ARBA" id="ARBA00022679"/>
    </source>
</evidence>
<dbReference type="SUPFAM" id="SSF56672">
    <property type="entry name" value="DNA/RNA polymerases"/>
    <property type="match status" value="1"/>
</dbReference>
<evidence type="ECO:0000259" key="13">
    <source>
        <dbReference type="PROSITE" id="PS50879"/>
    </source>
</evidence>
<dbReference type="Pfam" id="PF00665">
    <property type="entry name" value="rve"/>
    <property type="match status" value="1"/>
</dbReference>
<dbReference type="InterPro" id="IPR000477">
    <property type="entry name" value="RT_dom"/>
</dbReference>
<protein>
    <submittedName>
        <fullName evidence="15">PO113 protein</fullName>
    </submittedName>
</protein>
<dbReference type="Pfam" id="PF06817">
    <property type="entry name" value="RVT_thumb"/>
    <property type="match status" value="1"/>
</dbReference>
<evidence type="ECO:0000259" key="12">
    <source>
        <dbReference type="PROSITE" id="PS50878"/>
    </source>
</evidence>
<dbReference type="Pfam" id="PF02022">
    <property type="entry name" value="Integrase_Zn"/>
    <property type="match status" value="1"/>
</dbReference>